<dbReference type="GO" id="GO:0005840">
    <property type="term" value="C:ribosome"/>
    <property type="evidence" value="ECO:0007669"/>
    <property type="project" value="UniProtKB-KW"/>
</dbReference>
<dbReference type="STRING" id="6277.A0A498SLJ1"/>
<dbReference type="Pfam" id="PF01667">
    <property type="entry name" value="Ribosomal_S27e"/>
    <property type="match status" value="1"/>
</dbReference>
<dbReference type="EMBL" id="UPTC01001014">
    <property type="protein sequence ID" value="VBB30842.1"/>
    <property type="molecule type" value="Genomic_DNA"/>
</dbReference>
<evidence type="ECO:0000256" key="11">
    <source>
        <dbReference type="PROSITE-ProRule" id="PRU00642"/>
    </source>
</evidence>
<dbReference type="GO" id="GO:0003735">
    <property type="term" value="F:structural constituent of ribosome"/>
    <property type="evidence" value="ECO:0007669"/>
    <property type="project" value="InterPro"/>
</dbReference>
<dbReference type="AlphaFoldDB" id="A0A498SLJ1"/>
<dbReference type="FunFam" id="2.20.25.100:FF:000001">
    <property type="entry name" value="40S ribosomal protein S27"/>
    <property type="match status" value="1"/>
</dbReference>
<dbReference type="GO" id="GO:0006412">
    <property type="term" value="P:translation"/>
    <property type="evidence" value="ECO:0007669"/>
    <property type="project" value="InterPro"/>
</dbReference>
<dbReference type="PANTHER" id="PTHR12937">
    <property type="entry name" value="VACUOLAR PROTEIN SORTING 28, ISOFORM 2 VPS28"/>
    <property type="match status" value="1"/>
</dbReference>
<dbReference type="GO" id="GO:0043328">
    <property type="term" value="P:protein transport to vacuole involved in ubiquitin-dependent protein catabolic process via the multivesicular body sorting pathway"/>
    <property type="evidence" value="ECO:0007669"/>
    <property type="project" value="TreeGrafter"/>
</dbReference>
<dbReference type="PROSITE" id="PS51313">
    <property type="entry name" value="VPS28_N"/>
    <property type="match status" value="1"/>
</dbReference>
<feature type="domain" description="VPS28 N-terminal" evidence="13">
    <location>
        <begin position="13"/>
        <end position="116"/>
    </location>
</feature>
<feature type="domain" description="VPS28 C-terminal" evidence="12">
    <location>
        <begin position="120"/>
        <end position="216"/>
    </location>
</feature>
<organism evidence="14 15">
    <name type="scientific">Acanthocheilonema viteae</name>
    <name type="common">Filarial nematode worm</name>
    <name type="synonym">Dipetalonema viteae</name>
    <dbReference type="NCBI Taxonomy" id="6277"/>
    <lineage>
        <taxon>Eukaryota</taxon>
        <taxon>Metazoa</taxon>
        <taxon>Ecdysozoa</taxon>
        <taxon>Nematoda</taxon>
        <taxon>Chromadorea</taxon>
        <taxon>Rhabditida</taxon>
        <taxon>Spirurina</taxon>
        <taxon>Spiruromorpha</taxon>
        <taxon>Filarioidea</taxon>
        <taxon>Onchocercidae</taxon>
        <taxon>Acanthocheilonema</taxon>
    </lineage>
</organism>
<evidence type="ECO:0000313" key="15">
    <source>
        <dbReference type="Proteomes" id="UP000276991"/>
    </source>
</evidence>
<dbReference type="InterPro" id="IPR038358">
    <property type="entry name" value="VPS28_N_sf"/>
</dbReference>
<comment type="similarity">
    <text evidence="11">Belongs to the VPS28 family.</text>
</comment>
<evidence type="ECO:0000259" key="12">
    <source>
        <dbReference type="PROSITE" id="PS51310"/>
    </source>
</evidence>
<dbReference type="Gene3D" id="1.20.120.1130">
    <property type="match status" value="1"/>
</dbReference>
<dbReference type="InterPro" id="IPR000592">
    <property type="entry name" value="Ribosomal_eS27"/>
</dbReference>
<sequence length="304" mass="34446">MLGVSSSGSSTVGGDVNPDLLQEVRLYENSMERERVDNMSELYAVLNALECLEKVFSRDCIPAKEYTAECSKLLVQYKVALRLVQCDIDEFVKKYRVECPAALERIREDRPITVKDDKGNTLKCIAEIVEMFITFLDQLKLNVRAVDELFPTLNELNVSISSMITLPDNFDAKLKGNKRVRRGKEAKGDEFCLVVQFDVHGEGLRGKRVLLDSYISFDIKMPLARDLLYPDPQKERERCKLKRLVQQPNSFFMDVKCPGCYKITTVFSHAQSVVVCVGCNTVLCQPTGGKAHLTEGCSFRKKQH</sequence>
<dbReference type="GO" id="GO:0000813">
    <property type="term" value="C:ESCRT I complex"/>
    <property type="evidence" value="ECO:0007669"/>
    <property type="project" value="InterPro"/>
</dbReference>
<reference evidence="14 15" key="1">
    <citation type="submission" date="2018-08" db="EMBL/GenBank/DDBJ databases">
        <authorList>
            <person name="Laetsch R D."/>
            <person name="Stevens L."/>
            <person name="Kumar S."/>
            <person name="Blaxter L. M."/>
        </authorList>
    </citation>
    <scope>NUCLEOTIDE SEQUENCE [LARGE SCALE GENOMIC DNA]</scope>
</reference>
<dbReference type="PROSITE" id="PS51310">
    <property type="entry name" value="VPS28_C"/>
    <property type="match status" value="1"/>
</dbReference>
<dbReference type="InterPro" id="IPR037206">
    <property type="entry name" value="VPS28_C_sf"/>
</dbReference>
<keyword evidence="15" id="KW-1185">Reference proteome</keyword>
<dbReference type="Gene3D" id="2.20.25.100">
    <property type="entry name" value="Zn-binding ribosomal proteins"/>
    <property type="match status" value="1"/>
</dbReference>
<keyword evidence="8 11" id="KW-0653">Protein transport</keyword>
<dbReference type="OrthoDB" id="2671at2759"/>
<evidence type="ECO:0000256" key="9">
    <source>
        <dbReference type="ARBA" id="ARBA00022980"/>
    </source>
</evidence>
<dbReference type="HAMAP" id="MF_00371">
    <property type="entry name" value="Ribosomal_eS27"/>
    <property type="match status" value="1"/>
</dbReference>
<dbReference type="InterPro" id="IPR017899">
    <property type="entry name" value="VPS28_C"/>
</dbReference>
<gene>
    <name evidence="14" type="ORF">NAV_LOCUS5633</name>
</gene>
<dbReference type="InterPro" id="IPR017898">
    <property type="entry name" value="VPS28_N"/>
</dbReference>
<dbReference type="SUPFAM" id="SSF140427">
    <property type="entry name" value="VPS28 C-terminal domain-like"/>
    <property type="match status" value="1"/>
</dbReference>
<keyword evidence="6" id="KW-0967">Endosome</keyword>
<evidence type="ECO:0000256" key="6">
    <source>
        <dbReference type="ARBA" id="ARBA00022753"/>
    </source>
</evidence>
<evidence type="ECO:0000256" key="10">
    <source>
        <dbReference type="ARBA" id="ARBA00023274"/>
    </source>
</evidence>
<proteinExistence type="inferred from homology"/>
<evidence type="ECO:0000256" key="1">
    <source>
        <dbReference type="ARBA" id="ARBA00001947"/>
    </source>
</evidence>
<comment type="subcellular location">
    <subcellularLocation>
        <location evidence="2">Endosome</location>
    </subcellularLocation>
</comment>
<dbReference type="Proteomes" id="UP000276991">
    <property type="component" value="Unassembled WGS sequence"/>
</dbReference>
<evidence type="ECO:0000256" key="2">
    <source>
        <dbReference type="ARBA" id="ARBA00004177"/>
    </source>
</evidence>
<evidence type="ECO:0000313" key="14">
    <source>
        <dbReference type="EMBL" id="VBB30842.1"/>
    </source>
</evidence>
<evidence type="ECO:0000256" key="8">
    <source>
        <dbReference type="ARBA" id="ARBA00022927"/>
    </source>
</evidence>
<protein>
    <recommendedName>
        <fullName evidence="4">Vacuolar protein sorting-associated protein 28 homolog</fullName>
    </recommendedName>
</protein>
<dbReference type="GO" id="GO:1990904">
    <property type="term" value="C:ribonucleoprotein complex"/>
    <property type="evidence" value="ECO:0007669"/>
    <property type="project" value="UniProtKB-KW"/>
</dbReference>
<evidence type="ECO:0000259" key="13">
    <source>
        <dbReference type="PROSITE" id="PS51313"/>
    </source>
</evidence>
<keyword evidence="10" id="KW-0687">Ribonucleoprotein</keyword>
<dbReference type="PANTHER" id="PTHR12937:SF0">
    <property type="entry name" value="VACUOLAR PROTEIN SORTING-ASSOCIATED PROTEIN 28 HOMOLOG"/>
    <property type="match status" value="1"/>
</dbReference>
<comment type="cofactor">
    <cofactor evidence="1">
        <name>Zn(2+)</name>
        <dbReference type="ChEBI" id="CHEBI:29105"/>
    </cofactor>
</comment>
<keyword evidence="9" id="KW-0689">Ribosomal protein</keyword>
<name>A0A498SLJ1_ACAVI</name>
<dbReference type="GO" id="GO:0044877">
    <property type="term" value="F:protein-containing complex binding"/>
    <property type="evidence" value="ECO:0007669"/>
    <property type="project" value="TreeGrafter"/>
</dbReference>
<dbReference type="FunFam" id="1.20.1440.200:FF:000001">
    <property type="entry name" value="Vacuolar protein sorting-associated protein 28 homolog"/>
    <property type="match status" value="1"/>
</dbReference>
<dbReference type="InterPro" id="IPR007143">
    <property type="entry name" value="Vps28"/>
</dbReference>
<dbReference type="Gene3D" id="1.20.1440.200">
    <property type="match status" value="1"/>
</dbReference>
<dbReference type="SUPFAM" id="SSF57829">
    <property type="entry name" value="Zn-binding ribosomal proteins"/>
    <property type="match status" value="1"/>
</dbReference>
<evidence type="ECO:0000256" key="3">
    <source>
        <dbReference type="ARBA" id="ARBA00010919"/>
    </source>
</evidence>
<dbReference type="SUPFAM" id="SSF140111">
    <property type="entry name" value="Endosomal sorting complex assembly domain"/>
    <property type="match status" value="1"/>
</dbReference>
<evidence type="ECO:0000256" key="5">
    <source>
        <dbReference type="ARBA" id="ARBA00022448"/>
    </source>
</evidence>
<dbReference type="InterPro" id="IPR037202">
    <property type="entry name" value="ESCRT_assembly_dom"/>
</dbReference>
<keyword evidence="7" id="KW-0862">Zinc</keyword>
<dbReference type="Pfam" id="PF03997">
    <property type="entry name" value="VPS28"/>
    <property type="match status" value="1"/>
</dbReference>
<comment type="similarity">
    <text evidence="3">Belongs to the eukaryotic ribosomal protein eS27 family.</text>
</comment>
<evidence type="ECO:0000256" key="4">
    <source>
        <dbReference type="ARBA" id="ARBA00020968"/>
    </source>
</evidence>
<evidence type="ECO:0000256" key="7">
    <source>
        <dbReference type="ARBA" id="ARBA00022833"/>
    </source>
</evidence>
<keyword evidence="5 11" id="KW-0813">Transport</keyword>
<accession>A0A498SLJ1</accession>
<dbReference type="InterPro" id="IPR023407">
    <property type="entry name" value="Ribosomal_eS27_Zn-bd_dom_sf"/>
</dbReference>
<dbReference type="InterPro" id="IPR011332">
    <property type="entry name" value="Ribosomal_zn-bd"/>
</dbReference>